<keyword evidence="3" id="KW-1185">Reference proteome</keyword>
<gene>
    <name evidence="2" type="ORF">CERSUDRAFT_117569</name>
</gene>
<name>M2R581_CERS8</name>
<evidence type="ECO:0000313" key="3">
    <source>
        <dbReference type="Proteomes" id="UP000016930"/>
    </source>
</evidence>
<dbReference type="AlphaFoldDB" id="M2R581"/>
<organism evidence="2 3">
    <name type="scientific">Ceriporiopsis subvermispora (strain B)</name>
    <name type="common">White-rot fungus</name>
    <name type="synonym">Gelatoporia subvermispora</name>
    <dbReference type="NCBI Taxonomy" id="914234"/>
    <lineage>
        <taxon>Eukaryota</taxon>
        <taxon>Fungi</taxon>
        <taxon>Dikarya</taxon>
        <taxon>Basidiomycota</taxon>
        <taxon>Agaricomycotina</taxon>
        <taxon>Agaricomycetes</taxon>
        <taxon>Polyporales</taxon>
        <taxon>Gelatoporiaceae</taxon>
        <taxon>Gelatoporia</taxon>
    </lineage>
</organism>
<proteinExistence type="predicted"/>
<reference evidence="2 3" key="1">
    <citation type="journal article" date="2012" name="Proc. Natl. Acad. Sci. U.S.A.">
        <title>Comparative genomics of Ceriporiopsis subvermispora and Phanerochaete chrysosporium provide insight into selective ligninolysis.</title>
        <authorList>
            <person name="Fernandez-Fueyo E."/>
            <person name="Ruiz-Duenas F.J."/>
            <person name="Ferreira P."/>
            <person name="Floudas D."/>
            <person name="Hibbett D.S."/>
            <person name="Canessa P."/>
            <person name="Larrondo L.F."/>
            <person name="James T.Y."/>
            <person name="Seelenfreund D."/>
            <person name="Lobos S."/>
            <person name="Polanco R."/>
            <person name="Tello M."/>
            <person name="Honda Y."/>
            <person name="Watanabe T."/>
            <person name="Watanabe T."/>
            <person name="Ryu J.S."/>
            <person name="Kubicek C.P."/>
            <person name="Schmoll M."/>
            <person name="Gaskell J."/>
            <person name="Hammel K.E."/>
            <person name="St John F.J."/>
            <person name="Vanden Wymelenberg A."/>
            <person name="Sabat G."/>
            <person name="Splinter BonDurant S."/>
            <person name="Syed K."/>
            <person name="Yadav J.S."/>
            <person name="Doddapaneni H."/>
            <person name="Subramanian V."/>
            <person name="Lavin J.L."/>
            <person name="Oguiza J.A."/>
            <person name="Perez G."/>
            <person name="Pisabarro A.G."/>
            <person name="Ramirez L."/>
            <person name="Santoyo F."/>
            <person name="Master E."/>
            <person name="Coutinho P.M."/>
            <person name="Henrissat B."/>
            <person name="Lombard V."/>
            <person name="Magnuson J.K."/>
            <person name="Kuees U."/>
            <person name="Hori C."/>
            <person name="Igarashi K."/>
            <person name="Samejima M."/>
            <person name="Held B.W."/>
            <person name="Barry K.W."/>
            <person name="LaButti K.M."/>
            <person name="Lapidus A."/>
            <person name="Lindquist E.A."/>
            <person name="Lucas S.M."/>
            <person name="Riley R."/>
            <person name="Salamov A.A."/>
            <person name="Hoffmeister D."/>
            <person name="Schwenk D."/>
            <person name="Hadar Y."/>
            <person name="Yarden O."/>
            <person name="de Vries R.P."/>
            <person name="Wiebenga A."/>
            <person name="Stenlid J."/>
            <person name="Eastwood D."/>
            <person name="Grigoriev I.V."/>
            <person name="Berka R.M."/>
            <person name="Blanchette R.A."/>
            <person name="Kersten P."/>
            <person name="Martinez A.T."/>
            <person name="Vicuna R."/>
            <person name="Cullen D."/>
        </authorList>
    </citation>
    <scope>NUCLEOTIDE SEQUENCE [LARGE SCALE GENOMIC DNA]</scope>
    <source>
        <strain evidence="2 3">B</strain>
    </source>
</reference>
<accession>M2R581</accession>
<protein>
    <submittedName>
        <fullName evidence="2">Uncharacterized protein</fullName>
    </submittedName>
</protein>
<evidence type="ECO:0000313" key="2">
    <source>
        <dbReference type="EMBL" id="EMD34061.1"/>
    </source>
</evidence>
<dbReference type="EMBL" id="KB445804">
    <property type="protein sequence ID" value="EMD34061.1"/>
    <property type="molecule type" value="Genomic_DNA"/>
</dbReference>
<sequence length="134" mass="14950">MPWTSHVHPICRMSGMNFGSKYNSAPHSSIRVCHCMPGYCLLSCCTTTISPHLTRCFGAKKDPEARPCGTRSPPTRGSSCQATDIPKSERSIELLCTTYRRVSRRSNALRLYVTSTGVPFTDSSCRSDETRTRR</sequence>
<feature type="compositionally biased region" description="Polar residues" evidence="1">
    <location>
        <begin position="72"/>
        <end position="82"/>
    </location>
</feature>
<dbReference type="HOGENOM" id="CLU_1895944_0_0_1"/>
<feature type="region of interest" description="Disordered" evidence="1">
    <location>
        <begin position="62"/>
        <end position="84"/>
    </location>
</feature>
<dbReference type="Proteomes" id="UP000016930">
    <property type="component" value="Unassembled WGS sequence"/>
</dbReference>
<evidence type="ECO:0000256" key="1">
    <source>
        <dbReference type="SAM" id="MobiDB-lite"/>
    </source>
</evidence>